<dbReference type="OrthoDB" id="2840903at2"/>
<dbReference type="Pfam" id="PF18145">
    <property type="entry name" value="SAVED"/>
    <property type="match status" value="1"/>
</dbReference>
<evidence type="ECO:0000313" key="4">
    <source>
        <dbReference type="Proteomes" id="UP000183967"/>
    </source>
</evidence>
<reference evidence="4" key="1">
    <citation type="submission" date="2016-11" db="EMBL/GenBank/DDBJ databases">
        <authorList>
            <person name="Varghese N."/>
            <person name="Submissions S."/>
        </authorList>
    </citation>
    <scope>NUCLEOTIDE SEQUENCE [LARGE SCALE GENOMIC DNA]</scope>
    <source>
        <strain evidence="4">DSM 13643</strain>
    </source>
</reference>
<evidence type="ECO:0000259" key="2">
    <source>
        <dbReference type="Pfam" id="PF18145"/>
    </source>
</evidence>
<keyword evidence="4" id="KW-1185">Reference proteome</keyword>
<dbReference type="InterPro" id="IPR040836">
    <property type="entry name" value="SAVED"/>
</dbReference>
<accession>A0A1M5VPW4</accession>
<dbReference type="EMBL" id="FQXO01000067">
    <property type="protein sequence ID" value="SHH76963.1"/>
    <property type="molecule type" value="Genomic_DNA"/>
</dbReference>
<name>A0A1M5VPW4_9FIRM</name>
<feature type="domain" description="SMODS-associated and fused to various effectors" evidence="2">
    <location>
        <begin position="127"/>
        <end position="307"/>
    </location>
</feature>
<organism evidence="3 4">
    <name type="scientific">Caloranaerobacter azorensis DSM 13643</name>
    <dbReference type="NCBI Taxonomy" id="1121264"/>
    <lineage>
        <taxon>Bacteria</taxon>
        <taxon>Bacillati</taxon>
        <taxon>Bacillota</taxon>
        <taxon>Tissierellia</taxon>
        <taxon>Tissierellales</taxon>
        <taxon>Thermohalobacteraceae</taxon>
        <taxon>Caloranaerobacter</taxon>
    </lineage>
</organism>
<gene>
    <name evidence="3" type="ORF">SAMN02745135_02041</name>
</gene>
<evidence type="ECO:0000313" key="3">
    <source>
        <dbReference type="EMBL" id="SHH76963.1"/>
    </source>
</evidence>
<dbReference type="AlphaFoldDB" id="A0A1M5VPW4"/>
<proteinExistence type="predicted"/>
<dbReference type="NCBIfam" id="NF033611">
    <property type="entry name" value="SAVED"/>
    <property type="match status" value="1"/>
</dbReference>
<dbReference type="Proteomes" id="UP000183967">
    <property type="component" value="Unassembled WGS sequence"/>
</dbReference>
<sequence length="316" mass="36591">MILQLVEKIMQFIQQDKSGGMILLFILIVIAVILGLTSIMAYKNSKLLQRLLNYIPFIQKEYVMIANFSKKDGRINEVINNYLESGCKVFKLESYKEFADDGTISKLNLEKLVQKQKKTIRNAKKIMKNKNSLIYIGFPHVPLGFLDGVNFTDIDDPILYEYQGMDSECLGKGFFELKRIYNSSLNLVDNIDQTEIINNEVALKIEQSFRINDNEIRKVVNVSSIISFGPQNIGRWKITNYAQIDIYQKEFDKVITQLKNKGVDRIHLFAITPVSLSFSLGRMVKHYHPEIIVYNYNNGKFDWGINLRNQKVVFFS</sequence>
<dbReference type="RefSeq" id="WP_073197443.1">
    <property type="nucleotide sequence ID" value="NZ_FQXO01000067.1"/>
</dbReference>
<keyword evidence="1" id="KW-1133">Transmembrane helix</keyword>
<evidence type="ECO:0000256" key="1">
    <source>
        <dbReference type="SAM" id="Phobius"/>
    </source>
</evidence>
<feature type="transmembrane region" description="Helical" evidence="1">
    <location>
        <begin position="21"/>
        <end position="42"/>
    </location>
</feature>
<protein>
    <recommendedName>
        <fullName evidence="2">SMODS-associated and fused to various effectors domain-containing protein</fullName>
    </recommendedName>
</protein>
<keyword evidence="1" id="KW-0472">Membrane</keyword>
<keyword evidence="1" id="KW-0812">Transmembrane</keyword>